<reference evidence="1" key="1">
    <citation type="submission" date="2014-12" db="EMBL/GenBank/DDBJ databases">
        <title>Insight into the proteome of Arion vulgaris.</title>
        <authorList>
            <person name="Aradska J."/>
            <person name="Bulat T."/>
            <person name="Smidak R."/>
            <person name="Sarate P."/>
            <person name="Gangsoo J."/>
            <person name="Sialana F."/>
            <person name="Bilban M."/>
            <person name="Lubec G."/>
        </authorList>
    </citation>
    <scope>NUCLEOTIDE SEQUENCE</scope>
    <source>
        <tissue evidence="1">Skin</tissue>
    </source>
</reference>
<evidence type="ECO:0000313" key="1">
    <source>
        <dbReference type="EMBL" id="CEK97552.1"/>
    </source>
</evidence>
<proteinExistence type="predicted"/>
<feature type="non-terminal residue" evidence="1">
    <location>
        <position position="1"/>
    </location>
</feature>
<dbReference type="EMBL" id="HACG01050687">
    <property type="protein sequence ID" value="CEK97552.1"/>
    <property type="molecule type" value="Transcribed_RNA"/>
</dbReference>
<accession>A0A0B7BXA8</accession>
<gene>
    <name evidence="1" type="primary">ORF216156</name>
</gene>
<dbReference type="AlphaFoldDB" id="A0A0B7BXA8"/>
<name>A0A0B7BXA8_9EUPU</name>
<protein>
    <submittedName>
        <fullName evidence="1">Uncharacterized protein</fullName>
    </submittedName>
</protein>
<organism evidence="1">
    <name type="scientific">Arion vulgaris</name>
    <dbReference type="NCBI Taxonomy" id="1028688"/>
    <lineage>
        <taxon>Eukaryota</taxon>
        <taxon>Metazoa</taxon>
        <taxon>Spiralia</taxon>
        <taxon>Lophotrochozoa</taxon>
        <taxon>Mollusca</taxon>
        <taxon>Gastropoda</taxon>
        <taxon>Heterobranchia</taxon>
        <taxon>Euthyneura</taxon>
        <taxon>Panpulmonata</taxon>
        <taxon>Eupulmonata</taxon>
        <taxon>Stylommatophora</taxon>
        <taxon>Helicina</taxon>
        <taxon>Arionoidea</taxon>
        <taxon>Arionidae</taxon>
        <taxon>Arion</taxon>
    </lineage>
</organism>
<sequence>SCIPVAPCREPTKYLWRVILSPYLHATDYTPSLNKELMLVRELLAGVAILG</sequence>